<keyword evidence="2" id="KW-1133">Transmembrane helix</keyword>
<organism evidence="3">
    <name type="scientific">freshwater metagenome</name>
    <dbReference type="NCBI Taxonomy" id="449393"/>
    <lineage>
        <taxon>unclassified sequences</taxon>
        <taxon>metagenomes</taxon>
        <taxon>ecological metagenomes</taxon>
    </lineage>
</organism>
<feature type="transmembrane region" description="Helical" evidence="2">
    <location>
        <begin position="124"/>
        <end position="142"/>
    </location>
</feature>
<feature type="region of interest" description="Disordered" evidence="1">
    <location>
        <begin position="1"/>
        <end position="47"/>
    </location>
</feature>
<evidence type="ECO:0000256" key="2">
    <source>
        <dbReference type="SAM" id="Phobius"/>
    </source>
</evidence>
<proteinExistence type="predicted"/>
<reference evidence="3" key="1">
    <citation type="submission" date="2020-05" db="EMBL/GenBank/DDBJ databases">
        <authorList>
            <person name="Chiriac C."/>
            <person name="Salcher M."/>
            <person name="Ghai R."/>
            <person name="Kavagutti S V."/>
        </authorList>
    </citation>
    <scope>NUCLEOTIDE SEQUENCE</scope>
</reference>
<feature type="transmembrane region" description="Helical" evidence="2">
    <location>
        <begin position="100"/>
        <end position="118"/>
    </location>
</feature>
<protein>
    <submittedName>
        <fullName evidence="3">Unannotated protein</fullName>
    </submittedName>
</protein>
<keyword evidence="2" id="KW-0472">Membrane</keyword>
<dbReference type="EMBL" id="CAEZVP010000043">
    <property type="protein sequence ID" value="CAB4630793.1"/>
    <property type="molecule type" value="Genomic_DNA"/>
</dbReference>
<gene>
    <name evidence="3" type="ORF">UFOPK2046_00351</name>
</gene>
<evidence type="ECO:0000313" key="3">
    <source>
        <dbReference type="EMBL" id="CAB4630793.1"/>
    </source>
</evidence>
<evidence type="ECO:0000256" key="1">
    <source>
        <dbReference type="SAM" id="MobiDB-lite"/>
    </source>
</evidence>
<dbReference type="InterPro" id="IPR021403">
    <property type="entry name" value="DUF3043"/>
</dbReference>
<accession>A0A6J6J2R0</accession>
<keyword evidence="2" id="KW-0812">Transmembrane</keyword>
<dbReference type="Pfam" id="PF11241">
    <property type="entry name" value="DUF3043"/>
    <property type="match status" value="1"/>
</dbReference>
<dbReference type="AlphaFoldDB" id="A0A6J6J2R0"/>
<sequence length="189" mass="21197">MGNAPSTIRRMTPQGQDSTGKGRATPKRKESESKRKKSSLSPIVGKEQKKAAKALAKQNRMIQRAAYLRGEDSALPVRDRGPVRRFVRNYVDSRRSTGEFFLPIIFLVLILTLIPVAAVQIAAIALMYGVLLFAVIDGFFLARRIRRIVSEKFPDAPTKGLGMYAWLRSTQMRRLRAPHPSVKVGESFK</sequence>
<name>A0A6J6J2R0_9ZZZZ</name>